<accession>A0AAI8V8C6</accession>
<feature type="transmembrane region" description="Helical" evidence="1">
    <location>
        <begin position="434"/>
        <end position="457"/>
    </location>
</feature>
<keyword evidence="1" id="KW-0812">Transmembrane</keyword>
<evidence type="ECO:0000313" key="2">
    <source>
        <dbReference type="EMBL" id="CAJ2499690.1"/>
    </source>
</evidence>
<organism evidence="2 3">
    <name type="scientific">Anthostomella pinea</name>
    <dbReference type="NCBI Taxonomy" id="933095"/>
    <lineage>
        <taxon>Eukaryota</taxon>
        <taxon>Fungi</taxon>
        <taxon>Dikarya</taxon>
        <taxon>Ascomycota</taxon>
        <taxon>Pezizomycotina</taxon>
        <taxon>Sordariomycetes</taxon>
        <taxon>Xylariomycetidae</taxon>
        <taxon>Xylariales</taxon>
        <taxon>Xylariaceae</taxon>
        <taxon>Anthostomella</taxon>
    </lineage>
</organism>
<dbReference type="PANTHER" id="PTHR35394:SF5">
    <property type="entry name" value="DUF3176 DOMAIN-CONTAINING PROTEIN"/>
    <property type="match status" value="1"/>
</dbReference>
<evidence type="ECO:0000313" key="3">
    <source>
        <dbReference type="Proteomes" id="UP001295740"/>
    </source>
</evidence>
<reference evidence="2" key="1">
    <citation type="submission" date="2023-10" db="EMBL/GenBank/DDBJ databases">
        <authorList>
            <person name="Hackl T."/>
        </authorList>
    </citation>
    <scope>NUCLEOTIDE SEQUENCE</scope>
</reference>
<dbReference type="InterPro" id="IPR021514">
    <property type="entry name" value="DUF3176"/>
</dbReference>
<sequence length="522" mass="57270">MTLLVVLLAKIDNRPLESWSLPIQPNSLIAVLTTVAKAAMMVPAASCISQLKWRHFTMRARRLVDLQLFDDASRGPWGSVIIIWSLPFRARALLASGFAFVTIVALGIDASAQQVIEFTLQSSPLSNASVELGMADMYLSKGFLDDTVYESSIWKPNPDLLAIQSPIINGATGSVFPPHFKCPEPATRCSWETMTTLGVCIDFKNVTDLATPKCAPMDNAGTLNCIYEFPGKSVSIDPDDDLTMSWNQESLGGAGPTTMLFQSQVLNYVQSNYNPFGYFQAVKASTDGYPIARDDGEDYEPPPVEVYYSTFAWCMQTFHNVTASQSAVTAESMTSETLSFAESHFVGEEGNPMGQDYYTFVANSSAATFNVSLMATGLLAMGFALQNSNLSTVISNIAGTITNQIRSRDPGDIQNASSMAGNALFNEPYIHVRWPWMILPLAETLLTTFLLVTSIIITHRQPLLKQSLMALLSNRLEGWDDEELEVPGAQTQEKLDALAESMLAQLEANDTGRLRLTRKKLE</sequence>
<comment type="caution">
    <text evidence="2">The sequence shown here is derived from an EMBL/GenBank/DDBJ whole genome shotgun (WGS) entry which is preliminary data.</text>
</comment>
<keyword evidence="3" id="KW-1185">Reference proteome</keyword>
<dbReference type="AlphaFoldDB" id="A0AAI8V8C6"/>
<dbReference type="Proteomes" id="UP001295740">
    <property type="component" value="Unassembled WGS sequence"/>
</dbReference>
<dbReference type="Pfam" id="PF11374">
    <property type="entry name" value="DUF3176"/>
    <property type="match status" value="1"/>
</dbReference>
<proteinExistence type="predicted"/>
<name>A0AAI8V8C6_9PEZI</name>
<evidence type="ECO:0000256" key="1">
    <source>
        <dbReference type="SAM" id="Phobius"/>
    </source>
</evidence>
<protein>
    <submittedName>
        <fullName evidence="2">Uu.00g025430.m01.CDS01</fullName>
    </submittedName>
</protein>
<dbReference type="PANTHER" id="PTHR35394">
    <property type="entry name" value="DUF3176 DOMAIN-CONTAINING PROTEIN"/>
    <property type="match status" value="1"/>
</dbReference>
<dbReference type="EMBL" id="CAUWAG010000003">
    <property type="protein sequence ID" value="CAJ2499690.1"/>
    <property type="molecule type" value="Genomic_DNA"/>
</dbReference>
<keyword evidence="1" id="KW-1133">Transmembrane helix</keyword>
<keyword evidence="1" id="KW-0472">Membrane</keyword>
<gene>
    <name evidence="2" type="ORF">KHLLAP_LOCUS158</name>
</gene>